<dbReference type="Pfam" id="PF14478">
    <property type="entry name" value="DUF4430"/>
    <property type="match status" value="1"/>
</dbReference>
<dbReference type="AlphaFoldDB" id="A0A2H9T103"/>
<dbReference type="InterPro" id="IPR027954">
    <property type="entry name" value="Transcobalamin-like_C"/>
</dbReference>
<gene>
    <name evidence="2" type="ORF">COU98_02325</name>
</gene>
<evidence type="ECO:0000259" key="1">
    <source>
        <dbReference type="Pfam" id="PF14478"/>
    </source>
</evidence>
<accession>A0A2H9T103</accession>
<proteinExistence type="predicted"/>
<dbReference type="Proteomes" id="UP000236946">
    <property type="component" value="Unassembled WGS sequence"/>
</dbReference>
<dbReference type="Gene3D" id="2.170.130.30">
    <property type="match status" value="1"/>
</dbReference>
<name>A0A2H9T103_9BACT</name>
<protein>
    <recommendedName>
        <fullName evidence="1">Transcobalamin-like C-terminal domain-containing protein</fullName>
    </recommendedName>
</protein>
<sequence length="87" mass="10267">MKKDQKNLTVFSLLKKMTGKRNIEINNTQHDFGILVESINGFKNGKDNKYWQYWVNGKIGDVSADRKIIKPTDKVEWKFEVPPELRR</sequence>
<dbReference type="EMBL" id="PFEN01000044">
    <property type="protein sequence ID" value="PJE69408.1"/>
    <property type="molecule type" value="Genomic_DNA"/>
</dbReference>
<evidence type="ECO:0000313" key="3">
    <source>
        <dbReference type="Proteomes" id="UP000236946"/>
    </source>
</evidence>
<organism evidence="2 3">
    <name type="scientific">Candidatus Staskawiczbacteria bacterium CG10_big_fil_rev_8_21_14_0_10_38_10</name>
    <dbReference type="NCBI Taxonomy" id="1974891"/>
    <lineage>
        <taxon>Bacteria</taxon>
        <taxon>Candidatus Staskawicziibacteriota</taxon>
    </lineage>
</organism>
<evidence type="ECO:0000313" key="2">
    <source>
        <dbReference type="EMBL" id="PJE69408.1"/>
    </source>
</evidence>
<reference evidence="3" key="1">
    <citation type="submission" date="2017-09" db="EMBL/GenBank/DDBJ databases">
        <title>Depth-based differentiation of microbial function through sediment-hosted aquifers and enrichment of novel symbionts in the deep terrestrial subsurface.</title>
        <authorList>
            <person name="Probst A.J."/>
            <person name="Ladd B."/>
            <person name="Jarett J.K."/>
            <person name="Geller-Mcgrath D.E."/>
            <person name="Sieber C.M.K."/>
            <person name="Emerson J.B."/>
            <person name="Anantharaman K."/>
            <person name="Thomas B.C."/>
            <person name="Malmstrom R."/>
            <person name="Stieglmeier M."/>
            <person name="Klingl A."/>
            <person name="Woyke T."/>
            <person name="Ryan C.M."/>
            <person name="Banfield J.F."/>
        </authorList>
    </citation>
    <scope>NUCLEOTIDE SEQUENCE [LARGE SCALE GENOMIC DNA]</scope>
</reference>
<feature type="domain" description="Transcobalamin-like C-terminal" evidence="1">
    <location>
        <begin position="9"/>
        <end position="80"/>
    </location>
</feature>
<comment type="caution">
    <text evidence="2">The sequence shown here is derived from an EMBL/GenBank/DDBJ whole genome shotgun (WGS) entry which is preliminary data.</text>
</comment>